<dbReference type="RefSeq" id="WP_378048462.1">
    <property type="nucleotide sequence ID" value="NZ_JBHMDN010000017.1"/>
</dbReference>
<organism evidence="2 3">
    <name type="scientific">Cohnella cellulosilytica</name>
    <dbReference type="NCBI Taxonomy" id="986710"/>
    <lineage>
        <taxon>Bacteria</taxon>
        <taxon>Bacillati</taxon>
        <taxon>Bacillota</taxon>
        <taxon>Bacilli</taxon>
        <taxon>Bacillales</taxon>
        <taxon>Paenibacillaceae</taxon>
        <taxon>Cohnella</taxon>
    </lineage>
</organism>
<name>A0ABW2FG66_9BACL</name>
<evidence type="ECO:0000256" key="1">
    <source>
        <dbReference type="SAM" id="Coils"/>
    </source>
</evidence>
<dbReference type="EMBL" id="JBHTAI010000020">
    <property type="protein sequence ID" value="MFC7152136.1"/>
    <property type="molecule type" value="Genomic_DNA"/>
</dbReference>
<comment type="caution">
    <text evidence="2">The sequence shown here is derived from an EMBL/GenBank/DDBJ whole genome shotgun (WGS) entry which is preliminary data.</text>
</comment>
<gene>
    <name evidence="2" type="ORF">ACFQMJ_26690</name>
</gene>
<reference evidence="3" key="1">
    <citation type="journal article" date="2019" name="Int. J. Syst. Evol. Microbiol.">
        <title>The Global Catalogue of Microorganisms (GCM) 10K type strain sequencing project: providing services to taxonomists for standard genome sequencing and annotation.</title>
        <authorList>
            <consortium name="The Broad Institute Genomics Platform"/>
            <consortium name="The Broad Institute Genome Sequencing Center for Infectious Disease"/>
            <person name="Wu L."/>
            <person name="Ma J."/>
        </authorList>
    </citation>
    <scope>NUCLEOTIDE SEQUENCE [LARGE SCALE GENOMIC DNA]</scope>
    <source>
        <strain evidence="3">KCTC 12907</strain>
    </source>
</reference>
<protein>
    <submittedName>
        <fullName evidence="2">Uncharacterized protein</fullName>
    </submittedName>
</protein>
<keyword evidence="3" id="KW-1185">Reference proteome</keyword>
<evidence type="ECO:0000313" key="2">
    <source>
        <dbReference type="EMBL" id="MFC7152136.1"/>
    </source>
</evidence>
<feature type="coiled-coil region" evidence="1">
    <location>
        <begin position="9"/>
        <end position="36"/>
    </location>
</feature>
<keyword evidence="1" id="KW-0175">Coiled coil</keyword>
<accession>A0ABW2FG66</accession>
<proteinExistence type="predicted"/>
<evidence type="ECO:0000313" key="3">
    <source>
        <dbReference type="Proteomes" id="UP001596378"/>
    </source>
</evidence>
<sequence length="120" mass="13875">MNVDKLARYCRLKAQIKQTEDELEQLRREITNEFSQDAEFSIGDYTLKIVYQEKRHYNDQQLAAALPDPELWKALFKADPAKISALVKTGLLSEKSLEGTYTTARTPYLYVTPTLRETQT</sequence>
<dbReference type="Proteomes" id="UP001596378">
    <property type="component" value="Unassembled WGS sequence"/>
</dbReference>